<gene>
    <name evidence="1" type="ORF">FWILDA_LOCUS5563</name>
</gene>
<dbReference type="AlphaFoldDB" id="A0A9W4SMH8"/>
<evidence type="ECO:0000313" key="1">
    <source>
        <dbReference type="EMBL" id="CAI2172408.1"/>
    </source>
</evidence>
<dbReference type="Proteomes" id="UP001153678">
    <property type="component" value="Unassembled WGS sequence"/>
</dbReference>
<comment type="caution">
    <text evidence="1">The sequence shown here is derived from an EMBL/GenBank/DDBJ whole genome shotgun (WGS) entry which is preliminary data.</text>
</comment>
<evidence type="ECO:0000313" key="2">
    <source>
        <dbReference type="Proteomes" id="UP001153678"/>
    </source>
</evidence>
<dbReference type="OrthoDB" id="2446883at2759"/>
<proteinExistence type="predicted"/>
<dbReference type="SUPFAM" id="SSF50630">
    <property type="entry name" value="Acid proteases"/>
    <property type="match status" value="1"/>
</dbReference>
<reference evidence="1" key="1">
    <citation type="submission" date="2022-08" db="EMBL/GenBank/DDBJ databases">
        <authorList>
            <person name="Kallberg Y."/>
            <person name="Tangrot J."/>
            <person name="Rosling A."/>
        </authorList>
    </citation>
    <scope>NUCLEOTIDE SEQUENCE</scope>
    <source>
        <strain evidence="1">Wild A</strain>
    </source>
</reference>
<organism evidence="1 2">
    <name type="scientific">Funneliformis geosporum</name>
    <dbReference type="NCBI Taxonomy" id="1117311"/>
    <lineage>
        <taxon>Eukaryota</taxon>
        <taxon>Fungi</taxon>
        <taxon>Fungi incertae sedis</taxon>
        <taxon>Mucoromycota</taxon>
        <taxon>Glomeromycotina</taxon>
        <taxon>Glomeromycetes</taxon>
        <taxon>Glomerales</taxon>
        <taxon>Glomeraceae</taxon>
        <taxon>Funneliformis</taxon>
    </lineage>
</organism>
<dbReference type="EMBL" id="CAMKVN010000937">
    <property type="protein sequence ID" value="CAI2172408.1"/>
    <property type="molecule type" value="Genomic_DNA"/>
</dbReference>
<sequence>MPKFWNINKLLKKKNKTNQTNIVILLTPPNSSKKAEAEYDSDFERKCAEKLNLGDTPEDLVLKSFAKKLSLENIAENKEELKKFYDYAHPDFAWHPTFEFNERLIIFDYIVNPDWGSAGKELVTNTIAYRKLLESKSLDASKGTHILLINGQIVRYGNEISSECYDQLDKENPGMFYAPIVEPPPLVIRGVSATVDSVKKEWQVHICLRNAVNALDEVIMENNEDGFRMIMDTGSTMTIIPYSLRQRLHSSREGWKSTFIKLSGYGENTNVYKASRPWLICLGDGVNWTKWVKTDEIYSWQCRTSCDIDCGLVGFDVLNSIPHYKRIGRPYKFLENDDIFDQFELNL</sequence>
<protein>
    <submittedName>
        <fullName evidence="1">14128_t:CDS:1</fullName>
    </submittedName>
</protein>
<keyword evidence="2" id="KW-1185">Reference proteome</keyword>
<accession>A0A9W4SMH8</accession>
<name>A0A9W4SMH8_9GLOM</name>
<dbReference type="InterPro" id="IPR021109">
    <property type="entry name" value="Peptidase_aspartic_dom_sf"/>
</dbReference>